<accession>A0A6P1DV09</accession>
<dbReference type="PANTHER" id="PTHR34404:SF3">
    <property type="entry name" value="REGULATORY PROTEIN, FMDB FAMILY"/>
    <property type="match status" value="1"/>
</dbReference>
<protein>
    <submittedName>
        <fullName evidence="3">Zinc ribbon domain-containing protein</fullName>
    </submittedName>
</protein>
<reference evidence="4" key="1">
    <citation type="journal article" date="2020" name="Microbiol. Resour. Announc.">
        <title>Draft Genome Sequences of Thiorhodococcus mannitoliphagus and Thiorhodococcus minor, Purple Sulfur Photosynthetic Bacteria in the Gammaproteobacterial Family Chromatiaceae.</title>
        <authorList>
            <person name="Aviles F.A."/>
            <person name="Meyer T.E."/>
            <person name="Kyndt J.A."/>
        </authorList>
    </citation>
    <scope>NUCLEOTIDE SEQUENCE [LARGE SCALE GENOMIC DNA]</scope>
    <source>
        <strain evidence="4">DSM 18266</strain>
    </source>
</reference>
<dbReference type="SMART" id="SM00834">
    <property type="entry name" value="CxxC_CXXC_SSSS"/>
    <property type="match status" value="1"/>
</dbReference>
<organism evidence="3 4">
    <name type="scientific">Thiorhodococcus mannitoliphagus</name>
    <dbReference type="NCBI Taxonomy" id="329406"/>
    <lineage>
        <taxon>Bacteria</taxon>
        <taxon>Pseudomonadati</taxon>
        <taxon>Pseudomonadota</taxon>
        <taxon>Gammaproteobacteria</taxon>
        <taxon>Chromatiales</taxon>
        <taxon>Chromatiaceae</taxon>
        <taxon>Thiorhodococcus</taxon>
    </lineage>
</organism>
<gene>
    <name evidence="3" type="ORF">G3480_09420</name>
</gene>
<dbReference type="Proteomes" id="UP000471640">
    <property type="component" value="Unassembled WGS sequence"/>
</dbReference>
<dbReference type="RefSeq" id="WP_164653622.1">
    <property type="nucleotide sequence ID" value="NZ_JAAIJR010000030.1"/>
</dbReference>
<evidence type="ECO:0000256" key="1">
    <source>
        <dbReference type="SAM" id="MobiDB-lite"/>
    </source>
</evidence>
<evidence type="ECO:0000313" key="4">
    <source>
        <dbReference type="Proteomes" id="UP000471640"/>
    </source>
</evidence>
<reference evidence="3 4" key="2">
    <citation type="submission" date="2020-02" db="EMBL/GenBank/DDBJ databases">
        <title>Genome sequences of Thiorhodococcus mannitoliphagus and Thiorhodococcus minor, purple sulfur photosynthetic bacteria in the gammaproteobacterial family, Chromatiaceae.</title>
        <authorList>
            <person name="Aviles F.A."/>
            <person name="Meyer T.E."/>
            <person name="Kyndt J.A."/>
        </authorList>
    </citation>
    <scope>NUCLEOTIDE SEQUENCE [LARGE SCALE GENOMIC DNA]</scope>
    <source>
        <strain evidence="3 4">DSM 18266</strain>
    </source>
</reference>
<evidence type="ECO:0000259" key="2">
    <source>
        <dbReference type="SMART" id="SM00834"/>
    </source>
</evidence>
<feature type="domain" description="Putative regulatory protein FmdB zinc ribbon" evidence="2">
    <location>
        <begin position="1"/>
        <end position="43"/>
    </location>
</feature>
<sequence length="186" mass="20604">MPVYEFYCPDCHRIYSFFSRRVDTETRPQCPSCGKPELDRQASLFAISSGRAESDDAAGDDALPAGMDEEKLMSAMASMAGELEHLDDEDPKQAAQVMRKLFQASGLKMGDAMSEAIRRMEAGEDPDQIDAELGDVLEEEAPFSAGGSRTSVEALKQMRRDLLPPQRDSAWYPLHGQEPTQEAPRD</sequence>
<dbReference type="InterPro" id="IPR013429">
    <property type="entry name" value="Regulatory_FmdB_Zinc_ribbon"/>
</dbReference>
<proteinExistence type="predicted"/>
<keyword evidence="4" id="KW-1185">Reference proteome</keyword>
<feature type="region of interest" description="Disordered" evidence="1">
    <location>
        <begin position="139"/>
        <end position="186"/>
    </location>
</feature>
<comment type="caution">
    <text evidence="3">The sequence shown here is derived from an EMBL/GenBank/DDBJ whole genome shotgun (WGS) entry which is preliminary data.</text>
</comment>
<dbReference type="NCBIfam" id="TIGR02605">
    <property type="entry name" value="CxxC_CxxC_SSSS"/>
    <property type="match status" value="1"/>
</dbReference>
<dbReference type="Pfam" id="PF09723">
    <property type="entry name" value="Zn_ribbon_8"/>
    <property type="match status" value="1"/>
</dbReference>
<name>A0A6P1DV09_9GAMM</name>
<evidence type="ECO:0000313" key="3">
    <source>
        <dbReference type="EMBL" id="NEX20526.1"/>
    </source>
</evidence>
<dbReference type="PANTHER" id="PTHR34404">
    <property type="entry name" value="REGULATORY PROTEIN, FMDB FAMILY"/>
    <property type="match status" value="1"/>
</dbReference>
<dbReference type="EMBL" id="JAAIJR010000030">
    <property type="protein sequence ID" value="NEX20526.1"/>
    <property type="molecule type" value="Genomic_DNA"/>
</dbReference>
<dbReference type="AlphaFoldDB" id="A0A6P1DV09"/>